<organism evidence="8 9">
    <name type="scientific">Candidatus Galligastranaerophilus intestinavium</name>
    <dbReference type="NCBI Taxonomy" id="2840836"/>
    <lineage>
        <taxon>Bacteria</taxon>
        <taxon>Candidatus Galligastranaerophilus</taxon>
    </lineage>
</organism>
<evidence type="ECO:0000313" key="9">
    <source>
        <dbReference type="Proteomes" id="UP000886865"/>
    </source>
</evidence>
<dbReference type="Gene3D" id="1.10.1760.20">
    <property type="match status" value="1"/>
</dbReference>
<keyword evidence="2" id="KW-0813">Transport</keyword>
<evidence type="ECO:0000256" key="7">
    <source>
        <dbReference type="SAM" id="Phobius"/>
    </source>
</evidence>
<dbReference type="Pfam" id="PF01891">
    <property type="entry name" value="CbiM"/>
    <property type="match status" value="1"/>
</dbReference>
<keyword evidence="5 7" id="KW-1133">Transmembrane helix</keyword>
<protein>
    <submittedName>
        <fullName evidence="8">Energy-coupling factor ABC transporter permease</fullName>
    </submittedName>
</protein>
<evidence type="ECO:0000256" key="4">
    <source>
        <dbReference type="ARBA" id="ARBA00022692"/>
    </source>
</evidence>
<evidence type="ECO:0000313" key="8">
    <source>
        <dbReference type="EMBL" id="HIS74400.1"/>
    </source>
</evidence>
<evidence type="ECO:0000256" key="5">
    <source>
        <dbReference type="ARBA" id="ARBA00022989"/>
    </source>
</evidence>
<dbReference type="InterPro" id="IPR002751">
    <property type="entry name" value="CbiM/NikMN"/>
</dbReference>
<dbReference type="GO" id="GO:0000041">
    <property type="term" value="P:transition metal ion transport"/>
    <property type="evidence" value="ECO:0007669"/>
    <property type="project" value="InterPro"/>
</dbReference>
<comment type="subcellular location">
    <subcellularLocation>
        <location evidence="1">Cell membrane</location>
        <topology evidence="1">Multi-pass membrane protein</topology>
    </subcellularLocation>
</comment>
<dbReference type="PANTHER" id="PTHR34229">
    <property type="entry name" value="METAL TRANSPORT PROTEIN HI_1621-RELATED"/>
    <property type="match status" value="1"/>
</dbReference>
<evidence type="ECO:0000256" key="3">
    <source>
        <dbReference type="ARBA" id="ARBA00022475"/>
    </source>
</evidence>
<feature type="transmembrane region" description="Helical" evidence="7">
    <location>
        <begin position="104"/>
        <end position="126"/>
    </location>
</feature>
<keyword evidence="4 7" id="KW-0812">Transmembrane</keyword>
<name>A0A9D1FJL6_9BACT</name>
<gene>
    <name evidence="8" type="ORF">IAA86_05220</name>
</gene>
<feature type="transmembrane region" description="Helical" evidence="7">
    <location>
        <begin position="138"/>
        <end position="167"/>
    </location>
</feature>
<feature type="transmembrane region" description="Helical" evidence="7">
    <location>
        <begin position="179"/>
        <end position="199"/>
    </location>
</feature>
<comment type="caution">
    <text evidence="8">The sequence shown here is derived from an EMBL/GenBank/DDBJ whole genome shotgun (WGS) entry which is preliminary data.</text>
</comment>
<evidence type="ECO:0000256" key="2">
    <source>
        <dbReference type="ARBA" id="ARBA00022448"/>
    </source>
</evidence>
<reference evidence="8" key="1">
    <citation type="submission" date="2020-10" db="EMBL/GenBank/DDBJ databases">
        <authorList>
            <person name="Gilroy R."/>
        </authorList>
    </citation>
    <scope>NUCLEOTIDE SEQUENCE</scope>
    <source>
        <strain evidence="8">CHK152-2871</strain>
    </source>
</reference>
<evidence type="ECO:0000256" key="1">
    <source>
        <dbReference type="ARBA" id="ARBA00004651"/>
    </source>
</evidence>
<dbReference type="EMBL" id="DVJQ01000044">
    <property type="protein sequence ID" value="HIS74400.1"/>
    <property type="molecule type" value="Genomic_DNA"/>
</dbReference>
<dbReference type="AlphaFoldDB" id="A0A9D1FJL6"/>
<keyword evidence="3" id="KW-1003">Cell membrane</keyword>
<proteinExistence type="predicted"/>
<keyword evidence="6 7" id="KW-0472">Membrane</keyword>
<feature type="transmembrane region" description="Helical" evidence="7">
    <location>
        <begin position="7"/>
        <end position="28"/>
    </location>
</feature>
<feature type="transmembrane region" description="Helical" evidence="7">
    <location>
        <begin position="72"/>
        <end position="98"/>
    </location>
</feature>
<reference evidence="8" key="2">
    <citation type="journal article" date="2021" name="PeerJ">
        <title>Extensive microbial diversity within the chicken gut microbiome revealed by metagenomics and culture.</title>
        <authorList>
            <person name="Gilroy R."/>
            <person name="Ravi A."/>
            <person name="Getino M."/>
            <person name="Pursley I."/>
            <person name="Horton D.L."/>
            <person name="Alikhan N.F."/>
            <person name="Baker D."/>
            <person name="Gharbi K."/>
            <person name="Hall N."/>
            <person name="Watson M."/>
            <person name="Adriaenssens E.M."/>
            <person name="Foster-Nyarko E."/>
            <person name="Jarju S."/>
            <person name="Secka A."/>
            <person name="Antonio M."/>
            <person name="Oren A."/>
            <person name="Chaudhuri R.R."/>
            <person name="La Ragione R."/>
            <person name="Hildebrand F."/>
            <person name="Pallen M.J."/>
        </authorList>
    </citation>
    <scope>NUCLEOTIDE SEQUENCE</scope>
    <source>
        <strain evidence="8">CHK152-2871</strain>
    </source>
</reference>
<evidence type="ECO:0000256" key="6">
    <source>
        <dbReference type="ARBA" id="ARBA00023136"/>
    </source>
</evidence>
<sequence>MHLGNGVVCPISAIVMFGAAGVGTYFAFRGAKKEFCKDKVFYAITLTCLVFALQMINFSIPQTGSSGHIIGALLLCALLGANSAFLAICAILTIQALFFSDGGLLALGCNIVNMGVMTCFVAYPFIYKPIEKSNKPFLAALLASIVALQLGALMVVLEGVFSGSIAIHLTAKFCVLMQFIHLPIGVVEGVFSALLIAAAKKSITKKCLHFLDFLLLHWLHLLHNTLHKSLTDWSGL</sequence>
<dbReference type="PANTHER" id="PTHR34229:SF1">
    <property type="entry name" value="METAL TRANSPORT PROTEIN HI_1621-RELATED"/>
    <property type="match status" value="1"/>
</dbReference>
<feature type="transmembrane region" description="Helical" evidence="7">
    <location>
        <begin position="40"/>
        <end position="60"/>
    </location>
</feature>
<dbReference type="Proteomes" id="UP000886865">
    <property type="component" value="Unassembled WGS sequence"/>
</dbReference>
<dbReference type="GO" id="GO:0005886">
    <property type="term" value="C:plasma membrane"/>
    <property type="evidence" value="ECO:0007669"/>
    <property type="project" value="UniProtKB-SubCell"/>
</dbReference>
<accession>A0A9D1FJL6</accession>